<dbReference type="EMBL" id="JAATIQ010000020">
    <property type="protein sequence ID" value="KAF4400126.1"/>
    <property type="molecule type" value="Genomic_DNA"/>
</dbReference>
<dbReference type="Proteomes" id="UP000583929">
    <property type="component" value="Unassembled WGS sequence"/>
</dbReference>
<evidence type="ECO:0000313" key="2">
    <source>
        <dbReference type="Proteomes" id="UP000583929"/>
    </source>
</evidence>
<gene>
    <name evidence="1" type="ORF">G4B88_021340</name>
</gene>
<dbReference type="AlphaFoldDB" id="A0A7J6HYB7"/>
<keyword evidence="2" id="KW-1185">Reference proteome</keyword>
<proteinExistence type="predicted"/>
<organism evidence="1 2">
    <name type="scientific">Cannabis sativa</name>
    <name type="common">Hemp</name>
    <name type="synonym">Marijuana</name>
    <dbReference type="NCBI Taxonomy" id="3483"/>
    <lineage>
        <taxon>Eukaryota</taxon>
        <taxon>Viridiplantae</taxon>
        <taxon>Streptophyta</taxon>
        <taxon>Embryophyta</taxon>
        <taxon>Tracheophyta</taxon>
        <taxon>Spermatophyta</taxon>
        <taxon>Magnoliopsida</taxon>
        <taxon>eudicotyledons</taxon>
        <taxon>Gunneridae</taxon>
        <taxon>Pentapetalae</taxon>
        <taxon>rosids</taxon>
        <taxon>fabids</taxon>
        <taxon>Rosales</taxon>
        <taxon>Cannabaceae</taxon>
        <taxon>Cannabis</taxon>
    </lineage>
</organism>
<sequence>MQRLSQKQMGEKLQIGSKMERLRQSLMIRQKSYNNNVVPSPKSRLARTFSASISESARNFVRCHSGGRSYAAPAGEVLIRRALTPPKRRMTLRWWNFRSTPSRLSNMSMA</sequence>
<reference evidence="1 2" key="1">
    <citation type="journal article" date="2020" name="bioRxiv">
        <title>Sequence and annotation of 42 cannabis genomes reveals extensive copy number variation in cannabinoid synthesis and pathogen resistance genes.</title>
        <authorList>
            <person name="Mckernan K.J."/>
            <person name="Helbert Y."/>
            <person name="Kane L.T."/>
            <person name="Ebling H."/>
            <person name="Zhang L."/>
            <person name="Liu B."/>
            <person name="Eaton Z."/>
            <person name="Mclaughlin S."/>
            <person name="Kingan S."/>
            <person name="Baybayan P."/>
            <person name="Concepcion G."/>
            <person name="Jordan M."/>
            <person name="Riva A."/>
            <person name="Barbazuk W."/>
            <person name="Harkins T."/>
        </authorList>
    </citation>
    <scope>NUCLEOTIDE SEQUENCE [LARGE SCALE GENOMIC DNA]</scope>
    <source>
        <strain evidence="2">cv. Jamaican Lion 4</strain>
        <tissue evidence="1">Leaf</tissue>
    </source>
</reference>
<accession>A0A7J6HYB7</accession>
<comment type="caution">
    <text evidence="1">The sequence shown here is derived from an EMBL/GenBank/DDBJ whole genome shotgun (WGS) entry which is preliminary data.</text>
</comment>
<evidence type="ECO:0000313" key="1">
    <source>
        <dbReference type="EMBL" id="KAF4400126.1"/>
    </source>
</evidence>
<protein>
    <submittedName>
        <fullName evidence="1">Uncharacterized protein</fullName>
    </submittedName>
</protein>
<name>A0A7J6HYB7_CANSA</name>